<feature type="signal peptide" evidence="1">
    <location>
        <begin position="1"/>
        <end position="19"/>
    </location>
</feature>
<reference evidence="2 3" key="1">
    <citation type="journal article" date="2024" name="bioRxiv">
        <title>Comparative genomics of Cryptococcus and Kwoniella reveals pathogenesis evolution and contrasting karyotype dynamics via intercentromeric recombination or chromosome fusion.</title>
        <authorList>
            <person name="Coelho M.A."/>
            <person name="David-Palma M."/>
            <person name="Shea T."/>
            <person name="Bowers K."/>
            <person name="McGinley-Smith S."/>
            <person name="Mohammad A.W."/>
            <person name="Gnirke A."/>
            <person name="Yurkov A.M."/>
            <person name="Nowrousian M."/>
            <person name="Sun S."/>
            <person name="Cuomo C.A."/>
            <person name="Heitman J."/>
        </authorList>
    </citation>
    <scope>NUCLEOTIDE SEQUENCE [LARGE SCALE GENOMIC DNA]</scope>
    <source>
        <strain evidence="2 3">CBS 13917</strain>
    </source>
</reference>
<accession>A0AAW0YZ54</accession>
<organism evidence="2 3">
    <name type="scientific">Kwoniella newhampshirensis</name>
    <dbReference type="NCBI Taxonomy" id="1651941"/>
    <lineage>
        <taxon>Eukaryota</taxon>
        <taxon>Fungi</taxon>
        <taxon>Dikarya</taxon>
        <taxon>Basidiomycota</taxon>
        <taxon>Agaricomycotina</taxon>
        <taxon>Tremellomycetes</taxon>
        <taxon>Tremellales</taxon>
        <taxon>Cryptococcaceae</taxon>
        <taxon>Kwoniella</taxon>
    </lineage>
</organism>
<dbReference type="AlphaFoldDB" id="A0AAW0YZ54"/>
<keyword evidence="1" id="KW-0732">Signal</keyword>
<dbReference type="Proteomes" id="UP001388673">
    <property type="component" value="Unassembled WGS sequence"/>
</dbReference>
<protein>
    <submittedName>
        <fullName evidence="2">Uncharacterized protein</fullName>
    </submittedName>
</protein>
<dbReference type="GeneID" id="92180604"/>
<dbReference type="PANTHER" id="PTHR34862">
    <property type="entry name" value="SPARK DOMAIN-CONTAINING PROTEIN"/>
    <property type="match status" value="1"/>
</dbReference>
<comment type="caution">
    <text evidence="2">The sequence shown here is derived from an EMBL/GenBank/DDBJ whole genome shotgun (WGS) entry which is preliminary data.</text>
</comment>
<evidence type="ECO:0000313" key="2">
    <source>
        <dbReference type="EMBL" id="KAK8854607.1"/>
    </source>
</evidence>
<dbReference type="RefSeq" id="XP_066802845.1">
    <property type="nucleotide sequence ID" value="XM_066946453.1"/>
</dbReference>
<name>A0AAW0YZ54_9TREE</name>
<sequence>MRASTSIVALATVASYAAAQTTSIASAATAALSLLSPNCQATILQLATNSSAAQCLHVDLLAGLVTSNGSLIPGVDNYLSTICSSAPCTNETLTNTTQTVLQACSSDLTNFGITNQTLEYAMELYPLAREVLCLKTSDPYTSANATMPMSANSTMSSNSTSSYNTTNGTFCATSLLTEFSSYLGTDLTTSYVTSVALGGNATALQTIESIPLSALCNECVFAALDLVEEELPFIGNISVMNTTLNGFLDGQCNSTNLTVSTNGTLPTNVTISAVNSTFTYNITAGNVTYAPNSTVLPAVAQAASSNSSALLAAATSLTSGNATSSLASAATSIVAGNSTAMKRRWIGEQ</sequence>
<dbReference type="PANTHER" id="PTHR34862:SF1">
    <property type="entry name" value="SPARK DOMAIN-CONTAINING PROTEIN"/>
    <property type="match status" value="1"/>
</dbReference>
<proteinExistence type="predicted"/>
<keyword evidence="3" id="KW-1185">Reference proteome</keyword>
<evidence type="ECO:0000256" key="1">
    <source>
        <dbReference type="SAM" id="SignalP"/>
    </source>
</evidence>
<dbReference type="EMBL" id="JBCAWK010000006">
    <property type="protein sequence ID" value="KAK8854607.1"/>
    <property type="molecule type" value="Genomic_DNA"/>
</dbReference>
<feature type="chain" id="PRO_5043385035" evidence="1">
    <location>
        <begin position="20"/>
        <end position="349"/>
    </location>
</feature>
<dbReference type="KEGG" id="kne:92180604"/>
<evidence type="ECO:0000313" key="3">
    <source>
        <dbReference type="Proteomes" id="UP001388673"/>
    </source>
</evidence>
<gene>
    <name evidence="2" type="ORF">IAR55_003346</name>
</gene>